<gene>
    <name evidence="1" type="ORF">ACHAWO_002964</name>
</gene>
<organism evidence="1 2">
    <name type="scientific">Cyclotella atomus</name>
    <dbReference type="NCBI Taxonomy" id="382360"/>
    <lineage>
        <taxon>Eukaryota</taxon>
        <taxon>Sar</taxon>
        <taxon>Stramenopiles</taxon>
        <taxon>Ochrophyta</taxon>
        <taxon>Bacillariophyta</taxon>
        <taxon>Coscinodiscophyceae</taxon>
        <taxon>Thalassiosirophycidae</taxon>
        <taxon>Stephanodiscales</taxon>
        <taxon>Stephanodiscaceae</taxon>
        <taxon>Cyclotella</taxon>
    </lineage>
</organism>
<reference evidence="1 2" key="1">
    <citation type="submission" date="2024-10" db="EMBL/GenBank/DDBJ databases">
        <title>Updated reference genomes for cyclostephanoid diatoms.</title>
        <authorList>
            <person name="Roberts W.R."/>
            <person name="Alverson A.J."/>
        </authorList>
    </citation>
    <scope>NUCLEOTIDE SEQUENCE [LARGE SCALE GENOMIC DNA]</scope>
    <source>
        <strain evidence="1 2">AJA010-31</strain>
    </source>
</reference>
<dbReference type="EMBL" id="JALLPJ020001392">
    <property type="protein sequence ID" value="KAL3765972.1"/>
    <property type="molecule type" value="Genomic_DNA"/>
</dbReference>
<keyword evidence="2" id="KW-1185">Reference proteome</keyword>
<evidence type="ECO:0000313" key="1">
    <source>
        <dbReference type="EMBL" id="KAL3765972.1"/>
    </source>
</evidence>
<sequence>MTHSSWGGWHHVEVHNDDWWRGRMESMGFIYSEQLTNMMRGKAGEDSQQTDLLKSMEEGKGYSVAQHLRINLQVFINPFVAALPQHMHLFAEHGCFENDKLVECGKNGTSTEGLSALPDRYKPLELTAEMDKAWFDLIADLKLPE</sequence>
<proteinExistence type="predicted"/>
<comment type="caution">
    <text evidence="1">The sequence shown here is derived from an EMBL/GenBank/DDBJ whole genome shotgun (WGS) entry which is preliminary data.</text>
</comment>
<evidence type="ECO:0000313" key="2">
    <source>
        <dbReference type="Proteomes" id="UP001530400"/>
    </source>
</evidence>
<protein>
    <submittedName>
        <fullName evidence="1">Uncharacterized protein</fullName>
    </submittedName>
</protein>
<name>A0ABD3MQN0_9STRA</name>
<dbReference type="AlphaFoldDB" id="A0ABD3MQN0"/>
<dbReference type="Proteomes" id="UP001530400">
    <property type="component" value="Unassembled WGS sequence"/>
</dbReference>
<accession>A0ABD3MQN0</accession>